<dbReference type="EMBL" id="CP020906">
    <property type="protein sequence ID" value="ARQ09415.1"/>
    <property type="molecule type" value="Genomic_DNA"/>
</dbReference>
<evidence type="ECO:0000313" key="2">
    <source>
        <dbReference type="Proteomes" id="UP000194159"/>
    </source>
</evidence>
<organism evidence="1 2">
    <name type="scientific">Rhizobium etli</name>
    <dbReference type="NCBI Taxonomy" id="29449"/>
    <lineage>
        <taxon>Bacteria</taxon>
        <taxon>Pseudomonadati</taxon>
        <taxon>Pseudomonadota</taxon>
        <taxon>Alphaproteobacteria</taxon>
        <taxon>Hyphomicrobiales</taxon>
        <taxon>Rhizobiaceae</taxon>
        <taxon>Rhizobium/Agrobacterium group</taxon>
        <taxon>Rhizobium</taxon>
    </lineage>
</organism>
<name>A0AAN1EJ36_RHIET</name>
<accession>A0AAN1EJ36</accession>
<dbReference type="AlphaFoldDB" id="A0AAN1EJ36"/>
<evidence type="ECO:0000313" key="1">
    <source>
        <dbReference type="EMBL" id="ARQ09415.1"/>
    </source>
</evidence>
<dbReference type="Proteomes" id="UP000194159">
    <property type="component" value="Chromosome"/>
</dbReference>
<gene>
    <name evidence="1" type="ORF">NXC12_CH01346</name>
</gene>
<sequence>MHDSGSDADLTKGRRVRLLDAANDVCHRSERKSSWAKKTAAKRDSREIAFGSGAESERVALNLNGAVDRTAAFLPSNQIFAGKLRVRGHFALTLVQTLM</sequence>
<reference evidence="1 2" key="1">
    <citation type="submission" date="2017-04" db="EMBL/GenBank/DDBJ databases">
        <title>Complete genome sequences of Rhizobium genomic linages associated to common bean (phaseolus vulgaris).</title>
        <authorList>
            <person name="Santamaria R.I."/>
            <person name="Bustos P."/>
            <person name="Perez-Carrascal O."/>
            <person name="Martinez-Flores I."/>
            <person name="Juarez S."/>
            <person name="Lozano L."/>
            <person name="Miranda F."/>
            <person name="Vinuesa P."/>
            <person name="Martinez-Romero E."/>
            <person name="Cevallos M.A."/>
            <person name="Romero D."/>
            <person name="Davila G."/>
            <person name="Gonzalez V."/>
        </authorList>
    </citation>
    <scope>NUCLEOTIDE SEQUENCE [LARGE SCALE GENOMIC DNA]</scope>
    <source>
        <strain evidence="1 2">NXC12</strain>
    </source>
</reference>
<proteinExistence type="predicted"/>
<protein>
    <submittedName>
        <fullName evidence="1">Uncharacterized protein</fullName>
    </submittedName>
</protein>